<keyword evidence="1" id="KW-0175">Coiled coil</keyword>
<geneLocation type="plasmid" evidence="2 3">
    <name>p_unnamed3</name>
</geneLocation>
<dbReference type="Proteomes" id="UP000516093">
    <property type="component" value="Plasmid p_unnamed3"/>
</dbReference>
<dbReference type="NCBIfam" id="NF041200">
    <property type="entry name" value="mob_BfmA_Nterm"/>
    <property type="match status" value="1"/>
</dbReference>
<gene>
    <name evidence="2" type="ORF">H9L05_22340</name>
</gene>
<evidence type="ECO:0000313" key="2">
    <source>
        <dbReference type="EMBL" id="QNP54500.1"/>
    </source>
</evidence>
<accession>A0A7H0H1T4</accession>
<evidence type="ECO:0000256" key="1">
    <source>
        <dbReference type="SAM" id="Coils"/>
    </source>
</evidence>
<protein>
    <submittedName>
        <fullName evidence="2">Uncharacterized protein</fullName>
    </submittedName>
</protein>
<dbReference type="RefSeq" id="WP_187734659.1">
    <property type="nucleotide sequence ID" value="NZ_CP060787.1"/>
</dbReference>
<name>A0A7H0H1T4_9BACT</name>
<keyword evidence="2" id="KW-0614">Plasmid</keyword>
<dbReference type="InterPro" id="IPR048012">
    <property type="entry name" value="BfmA-like_N"/>
</dbReference>
<dbReference type="EMBL" id="CP060787">
    <property type="protein sequence ID" value="QNP54500.1"/>
    <property type="molecule type" value="Genomic_DNA"/>
</dbReference>
<dbReference type="AlphaFoldDB" id="A0A7H0H1T4"/>
<keyword evidence="3" id="KW-1185">Reference proteome</keyword>
<organism evidence="2 3">
    <name type="scientific">Hymenobacter qilianensis</name>
    <dbReference type="NCBI Taxonomy" id="1385715"/>
    <lineage>
        <taxon>Bacteria</taxon>
        <taxon>Pseudomonadati</taxon>
        <taxon>Bacteroidota</taxon>
        <taxon>Cytophagia</taxon>
        <taxon>Cytophagales</taxon>
        <taxon>Hymenobacteraceae</taxon>
        <taxon>Hymenobacter</taxon>
    </lineage>
</organism>
<reference evidence="2 3" key="1">
    <citation type="submission" date="2020-08" db="EMBL/GenBank/DDBJ databases">
        <title>Genome sequence of Hymenobacter qilianensis JCM 19763T.</title>
        <authorList>
            <person name="Hyun D.-W."/>
            <person name="Bae J.-W."/>
        </authorList>
    </citation>
    <scope>NUCLEOTIDE SEQUENCE [LARGE SCALE GENOMIC DNA]</scope>
    <source>
        <strain evidence="2 3">JCM 19763</strain>
        <plasmid evidence="2 3">p_unnamed3</plasmid>
    </source>
</reference>
<evidence type="ECO:0000313" key="3">
    <source>
        <dbReference type="Proteomes" id="UP000516093"/>
    </source>
</evidence>
<sequence length="154" mass="17429">MSKEAKRLKLSQADYTAAAVSYFAQRGLNPAETESREGQLIMQQVKKLGDRVFSYMQVQERSVLIPMLDEMLRSRITLERVLRMNEILVNNLSTGLQQLSEAQLKQQREALLKLRKQNEEMIEAQVREAVASSKIQQGQTQQAGAVGEKSAANY</sequence>
<dbReference type="KEGG" id="hqi:H9L05_22340"/>
<proteinExistence type="predicted"/>
<feature type="coiled-coil region" evidence="1">
    <location>
        <begin position="97"/>
        <end position="124"/>
    </location>
</feature>